<feature type="domain" description="HTH araC/xylS-type" evidence="4">
    <location>
        <begin position="221"/>
        <end position="319"/>
    </location>
</feature>
<evidence type="ECO:0000256" key="1">
    <source>
        <dbReference type="ARBA" id="ARBA00023015"/>
    </source>
</evidence>
<evidence type="ECO:0000256" key="3">
    <source>
        <dbReference type="ARBA" id="ARBA00023163"/>
    </source>
</evidence>
<dbReference type="Pfam" id="PF12833">
    <property type="entry name" value="HTH_18"/>
    <property type="match status" value="1"/>
</dbReference>
<dbReference type="PANTHER" id="PTHR43130">
    <property type="entry name" value="ARAC-FAMILY TRANSCRIPTIONAL REGULATOR"/>
    <property type="match status" value="1"/>
</dbReference>
<keyword evidence="6" id="KW-1185">Reference proteome</keyword>
<dbReference type="InterPro" id="IPR018062">
    <property type="entry name" value="HTH_AraC-typ_CS"/>
</dbReference>
<dbReference type="InterPro" id="IPR018060">
    <property type="entry name" value="HTH_AraC"/>
</dbReference>
<proteinExistence type="predicted"/>
<dbReference type="Gene3D" id="1.10.10.60">
    <property type="entry name" value="Homeodomain-like"/>
    <property type="match status" value="1"/>
</dbReference>
<name>A0A934SJC8_9RHOB</name>
<keyword evidence="2" id="KW-0238">DNA-binding</keyword>
<dbReference type="InterPro" id="IPR052158">
    <property type="entry name" value="INH-QAR"/>
</dbReference>
<dbReference type="Proteomes" id="UP000640485">
    <property type="component" value="Unassembled WGS sequence"/>
</dbReference>
<dbReference type="PROSITE" id="PS00041">
    <property type="entry name" value="HTH_ARAC_FAMILY_1"/>
    <property type="match status" value="1"/>
</dbReference>
<accession>A0A934SJC8</accession>
<keyword evidence="1" id="KW-0805">Transcription regulation</keyword>
<dbReference type="EMBL" id="JAEPRQ010000003">
    <property type="protein sequence ID" value="MBK4216412.1"/>
    <property type="molecule type" value="Genomic_DNA"/>
</dbReference>
<keyword evidence="3" id="KW-0804">Transcription</keyword>
<gene>
    <name evidence="5" type="ORF">JJJ17_10790</name>
</gene>
<evidence type="ECO:0000313" key="5">
    <source>
        <dbReference type="EMBL" id="MBK4216412.1"/>
    </source>
</evidence>
<comment type="caution">
    <text evidence="5">The sequence shown here is derived from an EMBL/GenBank/DDBJ whole genome shotgun (WGS) entry which is preliminary data.</text>
</comment>
<protein>
    <submittedName>
        <fullName evidence="5">GlxA family transcriptional regulator</fullName>
    </submittedName>
</protein>
<sequence>MILQPTDETLTATVLVLPDASLMSLASTLDPMRAANRTTGTQVFDWKVVSIDGRPVATSSGLPVQVDAAFDPHDPGELLIVVAAFNVMRHATAQVLAAIRTAARRAVMIGGVEAGPWVLARTGLLDDRRATTHWEDLEDFAARFPQVRVIPDRWVIDGNIFTTGGAAPALDFMLALIRARRGYGAALSVASLYVYEEMHLPSDAQPLVSMGRIGRREPRVAEAIRIMEAHLDAPLPVSVIARRAGCSTRTLEGLFRDLVQTSPGAYYLSLRLQAARRLVVDTDLSMAETAVRTGFSSIASLSRAFRRQYGHPPSAARRRVRDQTPSAS</sequence>
<dbReference type="PROSITE" id="PS01124">
    <property type="entry name" value="HTH_ARAC_FAMILY_2"/>
    <property type="match status" value="1"/>
</dbReference>
<dbReference type="PANTHER" id="PTHR43130:SF3">
    <property type="entry name" value="HTH-TYPE TRANSCRIPTIONAL REGULATOR RV1931C"/>
    <property type="match status" value="1"/>
</dbReference>
<dbReference type="InterPro" id="IPR009057">
    <property type="entry name" value="Homeodomain-like_sf"/>
</dbReference>
<evidence type="ECO:0000256" key="2">
    <source>
        <dbReference type="ARBA" id="ARBA00023125"/>
    </source>
</evidence>
<organism evidence="5 6">
    <name type="scientific">Paracoccus caeni</name>
    <dbReference type="NCBI Taxonomy" id="657651"/>
    <lineage>
        <taxon>Bacteria</taxon>
        <taxon>Pseudomonadati</taxon>
        <taxon>Pseudomonadota</taxon>
        <taxon>Alphaproteobacteria</taxon>
        <taxon>Rhodobacterales</taxon>
        <taxon>Paracoccaceae</taxon>
        <taxon>Paracoccus</taxon>
    </lineage>
</organism>
<dbReference type="Pfam" id="PF01965">
    <property type="entry name" value="DJ-1_PfpI"/>
    <property type="match status" value="1"/>
</dbReference>
<evidence type="ECO:0000259" key="4">
    <source>
        <dbReference type="PROSITE" id="PS01124"/>
    </source>
</evidence>
<dbReference type="InterPro" id="IPR029062">
    <property type="entry name" value="Class_I_gatase-like"/>
</dbReference>
<dbReference type="SMART" id="SM00342">
    <property type="entry name" value="HTH_ARAC"/>
    <property type="match status" value="1"/>
</dbReference>
<dbReference type="CDD" id="cd03136">
    <property type="entry name" value="GATase1_AraC_ArgR_like"/>
    <property type="match status" value="1"/>
</dbReference>
<reference evidence="5" key="1">
    <citation type="submission" date="2021-01" db="EMBL/GenBank/DDBJ databases">
        <title>Paracoccus amoyensis sp. nov., isolated from the surface seawater along the coast of Xiamen Island, China.</title>
        <authorList>
            <person name="Lyu L."/>
        </authorList>
    </citation>
    <scope>NUCLEOTIDE SEQUENCE</scope>
    <source>
        <strain evidence="5">MJ17</strain>
    </source>
</reference>
<dbReference type="GO" id="GO:0043565">
    <property type="term" value="F:sequence-specific DNA binding"/>
    <property type="evidence" value="ECO:0007669"/>
    <property type="project" value="InterPro"/>
</dbReference>
<dbReference type="InterPro" id="IPR002818">
    <property type="entry name" value="DJ-1/PfpI"/>
</dbReference>
<dbReference type="AlphaFoldDB" id="A0A934SJC8"/>
<dbReference type="RefSeq" id="WP_200686240.1">
    <property type="nucleotide sequence ID" value="NZ_JAEPRQ010000003.1"/>
</dbReference>
<dbReference type="SUPFAM" id="SSF52317">
    <property type="entry name" value="Class I glutamine amidotransferase-like"/>
    <property type="match status" value="1"/>
</dbReference>
<dbReference type="Gene3D" id="3.40.50.880">
    <property type="match status" value="1"/>
</dbReference>
<dbReference type="GO" id="GO:0003700">
    <property type="term" value="F:DNA-binding transcription factor activity"/>
    <property type="evidence" value="ECO:0007669"/>
    <property type="project" value="InterPro"/>
</dbReference>
<dbReference type="SUPFAM" id="SSF46689">
    <property type="entry name" value="Homeodomain-like"/>
    <property type="match status" value="2"/>
</dbReference>
<evidence type="ECO:0000313" key="6">
    <source>
        <dbReference type="Proteomes" id="UP000640485"/>
    </source>
</evidence>